<evidence type="ECO:0000256" key="6">
    <source>
        <dbReference type="SAM" id="Phobius"/>
    </source>
</evidence>
<evidence type="ECO:0000259" key="7">
    <source>
        <dbReference type="Pfam" id="PF03553"/>
    </source>
</evidence>
<accession>A0A9X3WEA1</accession>
<name>A0A9X3WEA1_9BACI</name>
<evidence type="ECO:0000256" key="4">
    <source>
        <dbReference type="ARBA" id="ARBA00022989"/>
    </source>
</evidence>
<feature type="transmembrane region" description="Helical" evidence="6">
    <location>
        <begin position="328"/>
        <end position="349"/>
    </location>
</feature>
<comment type="caution">
    <text evidence="8">The sequence shown here is derived from an EMBL/GenBank/DDBJ whole genome shotgun (WGS) entry which is preliminary data.</text>
</comment>
<organism evidence="8 9">
    <name type="scientific">Aquibacillus salsiterrae</name>
    <dbReference type="NCBI Taxonomy" id="2950439"/>
    <lineage>
        <taxon>Bacteria</taxon>
        <taxon>Bacillati</taxon>
        <taxon>Bacillota</taxon>
        <taxon>Bacilli</taxon>
        <taxon>Bacillales</taxon>
        <taxon>Bacillaceae</taxon>
        <taxon>Aquibacillus</taxon>
    </lineage>
</organism>
<dbReference type="Proteomes" id="UP001145069">
    <property type="component" value="Unassembled WGS sequence"/>
</dbReference>
<evidence type="ECO:0000313" key="9">
    <source>
        <dbReference type="Proteomes" id="UP001145069"/>
    </source>
</evidence>
<dbReference type="AlphaFoldDB" id="A0A9X3WEA1"/>
<keyword evidence="2" id="KW-1003">Cell membrane</keyword>
<feature type="transmembrane region" description="Helical" evidence="6">
    <location>
        <begin position="361"/>
        <end position="381"/>
    </location>
</feature>
<dbReference type="Pfam" id="PF03553">
    <property type="entry name" value="Na_H_antiporter"/>
    <property type="match status" value="1"/>
</dbReference>
<evidence type="ECO:0000256" key="2">
    <source>
        <dbReference type="ARBA" id="ARBA00022475"/>
    </source>
</evidence>
<dbReference type="PANTHER" id="PTHR43478">
    <property type="entry name" value="NA+/H+ ANTIPORTER-RELATED"/>
    <property type="match status" value="1"/>
</dbReference>
<keyword evidence="9" id="KW-1185">Reference proteome</keyword>
<dbReference type="InterPro" id="IPR018461">
    <property type="entry name" value="Na/H_Antiport_NhaC-like_C"/>
</dbReference>
<feature type="transmembrane region" description="Helical" evidence="6">
    <location>
        <begin position="401"/>
        <end position="423"/>
    </location>
</feature>
<keyword evidence="4 6" id="KW-1133">Transmembrane helix</keyword>
<evidence type="ECO:0000256" key="1">
    <source>
        <dbReference type="ARBA" id="ARBA00004651"/>
    </source>
</evidence>
<feature type="transmembrane region" description="Helical" evidence="6">
    <location>
        <begin position="288"/>
        <end position="308"/>
    </location>
</feature>
<dbReference type="EMBL" id="JAMQKC010000020">
    <property type="protein sequence ID" value="MDC3418137.1"/>
    <property type="molecule type" value="Genomic_DNA"/>
</dbReference>
<feature type="transmembrane region" description="Helical" evidence="6">
    <location>
        <begin position="190"/>
        <end position="215"/>
    </location>
</feature>
<evidence type="ECO:0000256" key="3">
    <source>
        <dbReference type="ARBA" id="ARBA00022692"/>
    </source>
</evidence>
<feature type="transmembrane region" description="Helical" evidence="6">
    <location>
        <begin position="105"/>
        <end position="125"/>
    </location>
</feature>
<feature type="transmembrane region" description="Helical" evidence="6">
    <location>
        <begin position="25"/>
        <end position="46"/>
    </location>
</feature>
<gene>
    <name evidence="8" type="ORF">NC799_14700</name>
</gene>
<keyword evidence="5 6" id="KW-0472">Membrane</keyword>
<feature type="transmembrane region" description="Helical" evidence="6">
    <location>
        <begin position="146"/>
        <end position="170"/>
    </location>
</feature>
<feature type="transmembrane region" description="Helical" evidence="6">
    <location>
        <begin position="435"/>
        <end position="455"/>
    </location>
</feature>
<dbReference type="GO" id="GO:0005886">
    <property type="term" value="C:plasma membrane"/>
    <property type="evidence" value="ECO:0007669"/>
    <property type="project" value="UniProtKB-SubCell"/>
</dbReference>
<feature type="transmembrane region" description="Helical" evidence="6">
    <location>
        <begin position="492"/>
        <end position="511"/>
    </location>
</feature>
<feature type="domain" description="Na+/H+ antiporter NhaC-like C-terminal" evidence="7">
    <location>
        <begin position="155"/>
        <end position="506"/>
    </location>
</feature>
<reference evidence="8" key="1">
    <citation type="submission" date="2022-06" db="EMBL/GenBank/DDBJ databases">
        <title>Aquibacillus sp. a new bacterium isolated from soil saline samples.</title>
        <authorList>
            <person name="Galisteo C."/>
            <person name="De La Haba R."/>
            <person name="Sanchez-Porro C."/>
            <person name="Ventosa A."/>
        </authorList>
    </citation>
    <scope>NUCLEOTIDE SEQUENCE</scope>
    <source>
        <strain evidence="8">3ASR75-54</strain>
    </source>
</reference>
<comment type="subcellular location">
    <subcellularLocation>
        <location evidence="1">Cell membrane</location>
        <topology evidence="1">Multi-pass membrane protein</topology>
    </subcellularLocation>
</comment>
<keyword evidence="3 6" id="KW-0812">Transmembrane</keyword>
<evidence type="ECO:0000256" key="5">
    <source>
        <dbReference type="ARBA" id="ARBA00023136"/>
    </source>
</evidence>
<feature type="transmembrane region" description="Helical" evidence="6">
    <location>
        <begin position="67"/>
        <end position="85"/>
    </location>
</feature>
<proteinExistence type="predicted"/>
<dbReference type="PANTHER" id="PTHR43478:SF1">
    <property type="entry name" value="NA+_H+ ANTIPORTER NHAC-LIKE C-TERMINAL DOMAIN-CONTAINING PROTEIN"/>
    <property type="match status" value="1"/>
</dbReference>
<evidence type="ECO:0000313" key="8">
    <source>
        <dbReference type="EMBL" id="MDC3418137.1"/>
    </source>
</evidence>
<sequence length="512" mass="54692">MDFGLWLSIVPSVLAIILATWTKQVVPSLLIGLWAGSFILTGSFLGSISQTVDYIVGVLSDAGNLDVLLFLYVFSGLVALIQLSGGVQAFAKVMDNYINNAKKTLIASWLLLPLTFIDCGFRVVATGSIMKPLADRFSVSRERLAYMLNNSASPVIVLIPVATTYIGYIIGVLRKGMGAAGLEGSAMQIFLSSLPFQFFSFTSVAIALFSVIIGWNFGSMKKLIKSAQGSKQELHVSRPAHAMEMSEELGNTDKADTAKDQMGVTSKGKMENMDMDMGIGEPILKPRLFNLLVPILVLIPLSFFLMWWNGRKEANGQSIVEIFSAADPSRSMFLALFITVMVTSALYLFQGIKLKEMTDQFIKGGNKLMVTIVILAVAWPISDVSQDLGLIDLIRTTLGGALSSALVPVLIFIVTGAVTYFIGSSWGAWALMMPIAIPLAVTTGGSVPLAVAAVLSGGTFGDVTSPVSGMTAMSAGAAQADHMSYVRAMTPYNLLAASIAAGLFLIVPFVIT</sequence>
<dbReference type="RefSeq" id="WP_272447201.1">
    <property type="nucleotide sequence ID" value="NZ_JAMQKC010000020.1"/>
</dbReference>
<protein>
    <recommendedName>
        <fullName evidence="7">Na+/H+ antiporter NhaC-like C-terminal domain-containing protein</fullName>
    </recommendedName>
</protein>